<dbReference type="Pfam" id="PF09992">
    <property type="entry name" value="NAGPA"/>
    <property type="match status" value="1"/>
</dbReference>
<keyword evidence="5" id="KW-1185">Reference proteome</keyword>
<dbReference type="EMBL" id="SKFG01000011">
    <property type="protein sequence ID" value="TCZ76833.1"/>
    <property type="molecule type" value="Genomic_DNA"/>
</dbReference>
<dbReference type="PANTHER" id="PTHR40446">
    <property type="entry name" value="N-ACETYLGLUCOSAMINE-1-PHOSPHODIESTER ALPHA-N-ACETYLGLUCOSAMINIDASE"/>
    <property type="match status" value="1"/>
</dbReference>
<sequence>MKLRHRIWAGTLAVALATQVFMGMSVVKADTVDLKSTEILTSGAVLKSYVWKSTRKGAKVSTNAKVVEVDLTNPNVKIDTITGTNGQYAKKQTVLNMAKETGAVAAVNGDFFNMQAEGVPLGPQIMNSKLMSSTSDNMKGMYSFGITKDNEPVVDLFGFKGTIQAADGSTYPLEGYNKTYYWYDDGTHSHTDGLFMYTDTWPLAARSNNGLSIPTEVKVQNGVITAIALDTTIKETPPADGYILRAAGKSAEYVKAHLKVGDPLIADYGLVSQDASKNYDIANFKTLIGGHSILVDGGQPAKFSRSVNDLNGNRSRTGVGYSKDKKKAYIITIDKASGSDGMTLQEMQNFMVSIGVWKGLNLDGGGSTQLATRPLGEFTPILTNITEYGSSRAVVNGLGVFSLAPQGTTVKGLTLSGPDEVFLGEKINFTMKGYDEYYNPVKIDETMNPEWSSSTDVGKFDGKSFVPMKMGMTKITAKIGSGTATKDIRVLGSDDISALKVTASSQVLKEGETIKLKASITDRNGKSRSIAPDVLKWEVEGIDAKVVGDELKVGSLKDVKQARIIAKYDGFSTMLALPIGQEKMWYDLDHDAVMTNKDVYPAEVDGTVKIVQEESGNKALELTYDFKGGTGNKALYATFNGKDGAKIDGKPQYMKMNVFGDNSNNWVRAEIIDGDGDLNRITFTENMNWDGWKELTVNLADYRLTYPIKVMNVYVTNPAEQQDEQALEGKIMIDNISFIYPTSTQPKPNAKLVTMTLNNKTVQMDGKKMTLDQAPVEINSRTMVPIRFIAEAFGGEVKWDPKAKKTTIFLGNKMIELWNGKDEMVFTGKRVKTDVGPRIMNGLTMVPLRVIAEELNWTVGWDAKTKTITLK</sequence>
<proteinExistence type="predicted"/>
<dbReference type="Pfam" id="PF07833">
    <property type="entry name" value="Cu_amine_oxidN1"/>
    <property type="match status" value="1"/>
</dbReference>
<dbReference type="InterPro" id="IPR012854">
    <property type="entry name" value="Cu_amine_oxidase-like_N"/>
</dbReference>
<dbReference type="InterPro" id="IPR036582">
    <property type="entry name" value="Mao_N_sf"/>
</dbReference>
<dbReference type="OrthoDB" id="9809781at2"/>
<feature type="domain" description="Phosphodiester glycosidase" evidence="3">
    <location>
        <begin position="236"/>
        <end position="401"/>
    </location>
</feature>
<feature type="signal peptide" evidence="1">
    <location>
        <begin position="1"/>
        <end position="29"/>
    </location>
</feature>
<evidence type="ECO:0000256" key="1">
    <source>
        <dbReference type="SAM" id="SignalP"/>
    </source>
</evidence>
<dbReference type="Gene3D" id="2.60.120.430">
    <property type="entry name" value="Galactose-binding lectin"/>
    <property type="match status" value="1"/>
</dbReference>
<dbReference type="AlphaFoldDB" id="A0A4R4ECG0"/>
<dbReference type="PANTHER" id="PTHR40446:SF2">
    <property type="entry name" value="N-ACETYLGLUCOSAMINE-1-PHOSPHODIESTER ALPHA-N-ACETYLGLUCOSAMINIDASE"/>
    <property type="match status" value="1"/>
</dbReference>
<evidence type="ECO:0000259" key="3">
    <source>
        <dbReference type="Pfam" id="PF09992"/>
    </source>
</evidence>
<evidence type="ECO:0000259" key="2">
    <source>
        <dbReference type="Pfam" id="PF07833"/>
    </source>
</evidence>
<reference evidence="4 5" key="1">
    <citation type="submission" date="2019-03" db="EMBL/GenBank/DDBJ databases">
        <authorList>
            <person name="Kim M.K.M."/>
        </authorList>
    </citation>
    <scope>NUCLEOTIDE SEQUENCE [LARGE SCALE GENOMIC DNA]</scope>
    <source>
        <strain evidence="4 5">18JY21-1</strain>
    </source>
</reference>
<feature type="domain" description="Copper amine oxidase-like N-terminal" evidence="2">
    <location>
        <begin position="764"/>
        <end position="869"/>
    </location>
</feature>
<dbReference type="Gene3D" id="3.30.457.10">
    <property type="entry name" value="Copper amine oxidase-like, N-terminal domain"/>
    <property type="match status" value="1"/>
</dbReference>
<organism evidence="4 5">
    <name type="scientific">Paenibacillus albiflavus</name>
    <dbReference type="NCBI Taxonomy" id="2545760"/>
    <lineage>
        <taxon>Bacteria</taxon>
        <taxon>Bacillati</taxon>
        <taxon>Bacillota</taxon>
        <taxon>Bacilli</taxon>
        <taxon>Bacillales</taxon>
        <taxon>Paenibacillaceae</taxon>
        <taxon>Paenibacillus</taxon>
    </lineage>
</organism>
<accession>A0A4R4ECG0</accession>
<protein>
    <submittedName>
        <fullName evidence="4">Copper amine oxidase</fullName>
    </submittedName>
</protein>
<keyword evidence="1" id="KW-0732">Signal</keyword>
<comment type="caution">
    <text evidence="4">The sequence shown here is derived from an EMBL/GenBank/DDBJ whole genome shotgun (WGS) entry which is preliminary data.</text>
</comment>
<dbReference type="SUPFAM" id="SSF55383">
    <property type="entry name" value="Copper amine oxidase, domain N"/>
    <property type="match status" value="1"/>
</dbReference>
<dbReference type="InterPro" id="IPR018711">
    <property type="entry name" value="NAGPA"/>
</dbReference>
<feature type="chain" id="PRO_5020923165" evidence="1">
    <location>
        <begin position="30"/>
        <end position="871"/>
    </location>
</feature>
<evidence type="ECO:0000313" key="4">
    <source>
        <dbReference type="EMBL" id="TCZ76833.1"/>
    </source>
</evidence>
<dbReference type="Proteomes" id="UP000295418">
    <property type="component" value="Unassembled WGS sequence"/>
</dbReference>
<evidence type="ECO:0000313" key="5">
    <source>
        <dbReference type="Proteomes" id="UP000295418"/>
    </source>
</evidence>
<gene>
    <name evidence="4" type="ORF">E0485_12685</name>
</gene>
<dbReference type="RefSeq" id="WP_132418421.1">
    <property type="nucleotide sequence ID" value="NZ_SKFG01000011.1"/>
</dbReference>
<name>A0A4R4ECG0_9BACL</name>